<dbReference type="Proteomes" id="UP000887577">
    <property type="component" value="Unplaced"/>
</dbReference>
<evidence type="ECO:0000313" key="2">
    <source>
        <dbReference type="WBParaSite" id="PSU_v2.g7080.t1"/>
    </source>
</evidence>
<reference evidence="2" key="1">
    <citation type="submission" date="2022-11" db="UniProtKB">
        <authorList>
            <consortium name="WormBaseParasite"/>
        </authorList>
    </citation>
    <scope>IDENTIFICATION</scope>
</reference>
<dbReference type="WBParaSite" id="PSU_v2.g7080.t1">
    <property type="protein sequence ID" value="PSU_v2.g7080.t1"/>
    <property type="gene ID" value="PSU_v2.g7080"/>
</dbReference>
<keyword evidence="1" id="KW-1185">Reference proteome</keyword>
<dbReference type="AlphaFoldDB" id="A0A914ZA11"/>
<evidence type="ECO:0000313" key="1">
    <source>
        <dbReference type="Proteomes" id="UP000887577"/>
    </source>
</evidence>
<organism evidence="1 2">
    <name type="scientific">Panagrolaimus superbus</name>
    <dbReference type="NCBI Taxonomy" id="310955"/>
    <lineage>
        <taxon>Eukaryota</taxon>
        <taxon>Metazoa</taxon>
        <taxon>Ecdysozoa</taxon>
        <taxon>Nematoda</taxon>
        <taxon>Chromadorea</taxon>
        <taxon>Rhabditida</taxon>
        <taxon>Tylenchina</taxon>
        <taxon>Panagrolaimomorpha</taxon>
        <taxon>Panagrolaimoidea</taxon>
        <taxon>Panagrolaimidae</taxon>
        <taxon>Panagrolaimus</taxon>
    </lineage>
</organism>
<proteinExistence type="predicted"/>
<name>A0A914ZA11_9BILA</name>
<accession>A0A914ZA11</accession>
<sequence>MLPLKFHELMAWINDVSIVIDVSDEEQNTLLNLLFSVQQNLDAVYKLIKETKGLIFKLPEIQQVYEKDIQEEEDCTNEDIDEEDCIDEIEEDSGNFEISDEDSDGDIEEEVVVEICN</sequence>
<protein>
    <submittedName>
        <fullName evidence="2">Uncharacterized protein</fullName>
    </submittedName>
</protein>